<keyword evidence="2" id="KW-0472">Membrane</keyword>
<reference evidence="3 4" key="1">
    <citation type="submission" date="2022-11" db="EMBL/GenBank/DDBJ databases">
        <title>Anaerobic phenanthrene biodegradation by a DNRA strain PheN6.</title>
        <authorList>
            <person name="Zhang Z."/>
        </authorList>
    </citation>
    <scope>NUCLEOTIDE SEQUENCE [LARGE SCALE GENOMIC DNA]</scope>
    <source>
        <strain evidence="3 4">PheN6</strain>
    </source>
</reference>
<keyword evidence="2" id="KW-1133">Transmembrane helix</keyword>
<feature type="transmembrane region" description="Helical" evidence="2">
    <location>
        <begin position="41"/>
        <end position="60"/>
    </location>
</feature>
<comment type="caution">
    <text evidence="3">The sequence shown here is derived from an EMBL/GenBank/DDBJ whole genome shotgun (WGS) entry which is preliminary data.</text>
</comment>
<sequence length="348" mass="36861">MTELKHLLDRAADGTDTPLRTDPVALLHRARSARRRHRARVAVGALSAVTALAVATPLAATQLRGGPSTEPGALTPAASASGDATLSESEVVARCYEQVQSYNALARWGAGAGLPPRSKLPIETYRAPNSRRYDYRVGDVASVESAEMDSFGSFYRLCLIPATGHESDPVPLTTFVPAVDDDAMIAQVCSETEPQVGQVRNLRGAEVVAAQRGPLLLAALLRQGDDYYACSVPHPDNTDDMDHTINLATPQSHVVVQAGVENGKPTGPVDAYYYAAGRLDEVAGAPVAAIRIEIRDQPTFTVPVQGGEFAFVHVVPDSPGGIHGTRYTLLDADGDTLGEPSTWSDAQG</sequence>
<proteinExistence type="predicted"/>
<name>A0ABT5GIN9_9MICO</name>
<keyword evidence="2" id="KW-0812">Transmembrane</keyword>
<dbReference type="Proteomes" id="UP001150259">
    <property type="component" value="Unassembled WGS sequence"/>
</dbReference>
<organism evidence="3 4">
    <name type="scientific">Intrasporangium calvum</name>
    <dbReference type="NCBI Taxonomy" id="53358"/>
    <lineage>
        <taxon>Bacteria</taxon>
        <taxon>Bacillati</taxon>
        <taxon>Actinomycetota</taxon>
        <taxon>Actinomycetes</taxon>
        <taxon>Micrococcales</taxon>
        <taxon>Intrasporangiaceae</taxon>
        <taxon>Intrasporangium</taxon>
    </lineage>
</organism>
<accession>A0ABT5GIN9</accession>
<dbReference type="EMBL" id="JAPFQL010000041">
    <property type="protein sequence ID" value="MDC5697720.1"/>
    <property type="molecule type" value="Genomic_DNA"/>
</dbReference>
<evidence type="ECO:0000256" key="2">
    <source>
        <dbReference type="SAM" id="Phobius"/>
    </source>
</evidence>
<evidence type="ECO:0000313" key="3">
    <source>
        <dbReference type="EMBL" id="MDC5697720.1"/>
    </source>
</evidence>
<keyword evidence="4" id="KW-1185">Reference proteome</keyword>
<dbReference type="RefSeq" id="WP_272462296.1">
    <property type="nucleotide sequence ID" value="NZ_JAPFQL010000041.1"/>
</dbReference>
<evidence type="ECO:0000256" key="1">
    <source>
        <dbReference type="SAM" id="MobiDB-lite"/>
    </source>
</evidence>
<feature type="region of interest" description="Disordered" evidence="1">
    <location>
        <begin position="62"/>
        <end position="81"/>
    </location>
</feature>
<gene>
    <name evidence="3" type="ORF">OO014_10650</name>
</gene>
<evidence type="ECO:0000313" key="4">
    <source>
        <dbReference type="Proteomes" id="UP001150259"/>
    </source>
</evidence>
<protein>
    <submittedName>
        <fullName evidence="3">Uncharacterized protein</fullName>
    </submittedName>
</protein>